<evidence type="ECO:0000313" key="3">
    <source>
        <dbReference type="EMBL" id="MEH2553849.1"/>
    </source>
</evidence>
<evidence type="ECO:0000313" key="4">
    <source>
        <dbReference type="Proteomes" id="UP001364224"/>
    </source>
</evidence>
<protein>
    <recommendedName>
        <fullName evidence="5">Porin</fullName>
    </recommendedName>
</protein>
<dbReference type="Proteomes" id="UP001364224">
    <property type="component" value="Unassembled WGS sequence"/>
</dbReference>
<proteinExistence type="predicted"/>
<keyword evidence="2" id="KW-0732">Signal</keyword>
<feature type="chain" id="PRO_5046669679" description="Porin" evidence="2">
    <location>
        <begin position="20"/>
        <end position="86"/>
    </location>
</feature>
<comment type="caution">
    <text evidence="3">The sequence shown here is derived from an EMBL/GenBank/DDBJ whole genome shotgun (WGS) entry which is preliminary data.</text>
</comment>
<organism evidence="3 4">
    <name type="scientific">Bradyrhizobium algeriense</name>
    <dbReference type="NCBI Taxonomy" id="634784"/>
    <lineage>
        <taxon>Bacteria</taxon>
        <taxon>Pseudomonadati</taxon>
        <taxon>Pseudomonadota</taxon>
        <taxon>Alphaproteobacteria</taxon>
        <taxon>Hyphomicrobiales</taxon>
        <taxon>Nitrobacteraceae</taxon>
        <taxon>Bradyrhizobium</taxon>
    </lineage>
</organism>
<name>A0ABU8B5P3_9BRAD</name>
<evidence type="ECO:0008006" key="5">
    <source>
        <dbReference type="Google" id="ProtNLM"/>
    </source>
</evidence>
<dbReference type="EMBL" id="JAZHRV010000001">
    <property type="protein sequence ID" value="MEH2553849.1"/>
    <property type="molecule type" value="Genomic_DNA"/>
</dbReference>
<sequence>MKKLSIALSALLMAGFITASTEPAGAVVYCQYVAYPVGCVARPGVVLRPRPVARAVVTPGVGAAGVGVRPRTPMNRGGPVNRVGRR</sequence>
<gene>
    <name evidence="3" type="ORF">V1286_001378</name>
</gene>
<dbReference type="RefSeq" id="WP_334478422.1">
    <property type="nucleotide sequence ID" value="NZ_JAZHRV010000001.1"/>
</dbReference>
<feature type="signal peptide" evidence="2">
    <location>
        <begin position="1"/>
        <end position="19"/>
    </location>
</feature>
<keyword evidence="4" id="KW-1185">Reference proteome</keyword>
<feature type="region of interest" description="Disordered" evidence="1">
    <location>
        <begin position="67"/>
        <end position="86"/>
    </location>
</feature>
<evidence type="ECO:0000256" key="2">
    <source>
        <dbReference type="SAM" id="SignalP"/>
    </source>
</evidence>
<accession>A0ABU8B5P3</accession>
<reference evidence="3 4" key="1">
    <citation type="submission" date="2024-02" db="EMBL/GenBank/DDBJ databases">
        <title>Adaptive strategies in a cosmopolitan and abundant soil bacterium.</title>
        <authorList>
            <person name="Carini P."/>
        </authorList>
    </citation>
    <scope>NUCLEOTIDE SEQUENCE [LARGE SCALE GENOMIC DNA]</scope>
    <source>
        <strain evidence="3 4">AZCC 1608</strain>
    </source>
</reference>
<evidence type="ECO:0000256" key="1">
    <source>
        <dbReference type="SAM" id="MobiDB-lite"/>
    </source>
</evidence>